<reference evidence="2" key="1">
    <citation type="submission" date="2021-02" db="EMBL/GenBank/DDBJ databases">
        <authorList>
            <person name="Dougan E. K."/>
            <person name="Rhodes N."/>
            <person name="Thang M."/>
            <person name="Chan C."/>
        </authorList>
    </citation>
    <scope>NUCLEOTIDE SEQUENCE</scope>
</reference>
<keyword evidence="1" id="KW-0812">Transmembrane</keyword>
<dbReference type="Proteomes" id="UP000654075">
    <property type="component" value="Unassembled WGS sequence"/>
</dbReference>
<feature type="transmembrane region" description="Helical" evidence="1">
    <location>
        <begin position="22"/>
        <end position="51"/>
    </location>
</feature>
<accession>A0A813FR16</accession>
<keyword evidence="1" id="KW-0472">Membrane</keyword>
<gene>
    <name evidence="2" type="ORF">PGLA1383_LOCUS32356</name>
</gene>
<feature type="transmembrane region" description="Helical" evidence="1">
    <location>
        <begin position="58"/>
        <end position="75"/>
    </location>
</feature>
<organism evidence="2 3">
    <name type="scientific">Polarella glacialis</name>
    <name type="common">Dinoflagellate</name>
    <dbReference type="NCBI Taxonomy" id="89957"/>
    <lineage>
        <taxon>Eukaryota</taxon>
        <taxon>Sar</taxon>
        <taxon>Alveolata</taxon>
        <taxon>Dinophyceae</taxon>
        <taxon>Suessiales</taxon>
        <taxon>Suessiaceae</taxon>
        <taxon>Polarella</taxon>
    </lineage>
</organism>
<evidence type="ECO:0000256" key="1">
    <source>
        <dbReference type="SAM" id="Phobius"/>
    </source>
</evidence>
<feature type="transmembrane region" description="Helical" evidence="1">
    <location>
        <begin position="95"/>
        <end position="123"/>
    </location>
</feature>
<dbReference type="AlphaFoldDB" id="A0A813FR16"/>
<proteinExistence type="predicted"/>
<keyword evidence="1" id="KW-1133">Transmembrane helix</keyword>
<sequence length="124" mass="13573">MYLSQFKSRVQFLTQKISYQTFIVYCMFGGICTATALGCCCCCCCCCCFYCCCCCCSVFCLFVFVLVLVLGVGRPSGVDRPSLLAATRTTERGEVIVLVLVLVLVVVAVAVVVVVVVAFIFYVW</sequence>
<evidence type="ECO:0000313" key="3">
    <source>
        <dbReference type="Proteomes" id="UP000654075"/>
    </source>
</evidence>
<dbReference type="EMBL" id="CAJNNV010025459">
    <property type="protein sequence ID" value="CAE8614633.1"/>
    <property type="molecule type" value="Genomic_DNA"/>
</dbReference>
<comment type="caution">
    <text evidence="2">The sequence shown here is derived from an EMBL/GenBank/DDBJ whole genome shotgun (WGS) entry which is preliminary data.</text>
</comment>
<evidence type="ECO:0000313" key="2">
    <source>
        <dbReference type="EMBL" id="CAE8614633.1"/>
    </source>
</evidence>
<keyword evidence="3" id="KW-1185">Reference proteome</keyword>
<protein>
    <submittedName>
        <fullName evidence="2">Uncharacterized protein</fullName>
    </submittedName>
</protein>
<name>A0A813FR16_POLGL</name>